<reference evidence="4 5" key="1">
    <citation type="journal article" date="2019" name="Int. J. Syst. Evol. Microbiol.">
        <title>Anaerobacillus alkaliphilus sp. nov., a novel alkaliphilic and moderately halophilic bacterium.</title>
        <authorList>
            <person name="Borsodi A.K."/>
            <person name="Aszalos J.M."/>
            <person name="Bihari P."/>
            <person name="Nagy I."/>
            <person name="Schumann P."/>
            <person name="Sproer C."/>
            <person name="Kovacs A.L."/>
            <person name="Boka K."/>
            <person name="Dobosy P."/>
            <person name="Ovari M."/>
            <person name="Szili-Kovacs T."/>
            <person name="Toth E."/>
        </authorList>
    </citation>
    <scope>NUCLEOTIDE SEQUENCE [LARGE SCALE GENOMIC DNA]</scope>
    <source>
        <strain evidence="4 5">B16-10</strain>
    </source>
</reference>
<proteinExistence type="predicted"/>
<dbReference type="InterPro" id="IPR015797">
    <property type="entry name" value="NUDIX_hydrolase-like_dom_sf"/>
</dbReference>
<dbReference type="PROSITE" id="PS51462">
    <property type="entry name" value="NUDIX"/>
    <property type="match status" value="1"/>
</dbReference>
<dbReference type="AlphaFoldDB" id="A0A4Q0VY72"/>
<accession>A0A4Q0VY72</accession>
<protein>
    <submittedName>
        <fullName evidence="4">NUDIX domain-containing protein</fullName>
    </submittedName>
</protein>
<dbReference type="OrthoDB" id="511483at2"/>
<dbReference type="Pfam" id="PF00293">
    <property type="entry name" value="NUDIX"/>
    <property type="match status" value="1"/>
</dbReference>
<evidence type="ECO:0000259" key="3">
    <source>
        <dbReference type="PROSITE" id="PS51462"/>
    </source>
</evidence>
<dbReference type="Proteomes" id="UP000290649">
    <property type="component" value="Unassembled WGS sequence"/>
</dbReference>
<dbReference type="Gene3D" id="3.90.79.10">
    <property type="entry name" value="Nucleoside Triphosphate Pyrophosphohydrolase"/>
    <property type="match status" value="1"/>
</dbReference>
<dbReference type="GO" id="GO:0016787">
    <property type="term" value="F:hydrolase activity"/>
    <property type="evidence" value="ECO:0007669"/>
    <property type="project" value="UniProtKB-KW"/>
</dbReference>
<dbReference type="PANTHER" id="PTHR43046:SF15">
    <property type="entry name" value="MUTT_NUDIX FAMILY PROTEIN"/>
    <property type="match status" value="1"/>
</dbReference>
<dbReference type="PROSITE" id="PS00893">
    <property type="entry name" value="NUDIX_BOX"/>
    <property type="match status" value="1"/>
</dbReference>
<evidence type="ECO:0000256" key="2">
    <source>
        <dbReference type="ARBA" id="ARBA00022801"/>
    </source>
</evidence>
<dbReference type="EMBL" id="QOUX01000001">
    <property type="protein sequence ID" value="RXJ04654.1"/>
    <property type="molecule type" value="Genomic_DNA"/>
</dbReference>
<keyword evidence="5" id="KW-1185">Reference proteome</keyword>
<comment type="caution">
    <text evidence="4">The sequence shown here is derived from an EMBL/GenBank/DDBJ whole genome shotgun (WGS) entry which is preliminary data.</text>
</comment>
<dbReference type="InterPro" id="IPR000086">
    <property type="entry name" value="NUDIX_hydrolase_dom"/>
</dbReference>
<comment type="cofactor">
    <cofactor evidence="1">
        <name>Mg(2+)</name>
        <dbReference type="ChEBI" id="CHEBI:18420"/>
    </cofactor>
</comment>
<feature type="domain" description="Nudix hydrolase" evidence="3">
    <location>
        <begin position="1"/>
        <end position="132"/>
    </location>
</feature>
<dbReference type="InterPro" id="IPR020084">
    <property type="entry name" value="NUDIX_hydrolase_CS"/>
</dbReference>
<organism evidence="4 5">
    <name type="scientific">Anaerobacillus alkaliphilus</name>
    <dbReference type="NCBI Taxonomy" id="1548597"/>
    <lineage>
        <taxon>Bacteria</taxon>
        <taxon>Bacillati</taxon>
        <taxon>Bacillota</taxon>
        <taxon>Bacilli</taxon>
        <taxon>Bacillales</taxon>
        <taxon>Bacillaceae</taxon>
        <taxon>Anaerobacillus</taxon>
    </lineage>
</organism>
<dbReference type="SUPFAM" id="SSF55811">
    <property type="entry name" value="Nudix"/>
    <property type="match status" value="1"/>
</dbReference>
<sequence length="145" mass="16849">MEGDKILLVHSNLGDYKFPGGGVSQNESHTEALIREIAEETGYLNAIVGERIGTVIQRHVDEYDSDVIFQMNSHYYLCHLPGQKGTQNLDDYELEQEYTPKWVDIEDAIDQNEKMMKEFPQNNWIPRENFVLMELKTILKDEKNV</sequence>
<evidence type="ECO:0000313" key="4">
    <source>
        <dbReference type="EMBL" id="RXJ04654.1"/>
    </source>
</evidence>
<evidence type="ECO:0000256" key="1">
    <source>
        <dbReference type="ARBA" id="ARBA00001946"/>
    </source>
</evidence>
<dbReference type="PANTHER" id="PTHR43046">
    <property type="entry name" value="GDP-MANNOSE MANNOSYL HYDROLASE"/>
    <property type="match status" value="1"/>
</dbReference>
<keyword evidence="2" id="KW-0378">Hydrolase</keyword>
<name>A0A4Q0VY72_9BACI</name>
<evidence type="ECO:0000313" key="5">
    <source>
        <dbReference type="Proteomes" id="UP000290649"/>
    </source>
</evidence>
<gene>
    <name evidence="4" type="ORF">DS745_03945</name>
</gene>